<keyword evidence="3" id="KW-1185">Reference proteome</keyword>
<feature type="transmembrane region" description="Helical" evidence="1">
    <location>
        <begin position="40"/>
        <end position="58"/>
    </location>
</feature>
<dbReference type="RefSeq" id="WP_146947420.1">
    <property type="nucleotide sequence ID" value="NZ_BJYV01000004.1"/>
</dbReference>
<reference evidence="2 3" key="1">
    <citation type="submission" date="2019-07" db="EMBL/GenBank/DDBJ databases">
        <title>Whole genome shotgun sequence of Cyclobacterium qasimii NBRC 106168.</title>
        <authorList>
            <person name="Hosoyama A."/>
            <person name="Uohara A."/>
            <person name="Ohji S."/>
            <person name="Ichikawa N."/>
        </authorList>
    </citation>
    <scope>NUCLEOTIDE SEQUENCE [LARGE SCALE GENOMIC DNA]</scope>
    <source>
        <strain evidence="2 3">NBRC 106168</strain>
    </source>
</reference>
<dbReference type="Proteomes" id="UP000321301">
    <property type="component" value="Unassembled WGS sequence"/>
</dbReference>
<keyword evidence="1" id="KW-0472">Membrane</keyword>
<feature type="transmembrane region" description="Helical" evidence="1">
    <location>
        <begin position="78"/>
        <end position="101"/>
    </location>
</feature>
<evidence type="ECO:0000313" key="2">
    <source>
        <dbReference type="EMBL" id="GEO20900.1"/>
    </source>
</evidence>
<accession>A0A512C9P9</accession>
<keyword evidence="1" id="KW-1133">Transmembrane helix</keyword>
<gene>
    <name evidence="2" type="ORF">CQA01_14340</name>
</gene>
<evidence type="ECO:0000256" key="1">
    <source>
        <dbReference type="SAM" id="Phobius"/>
    </source>
</evidence>
<name>A0A512C9P9_9BACT</name>
<proteinExistence type="predicted"/>
<dbReference type="EMBL" id="BJYV01000004">
    <property type="protein sequence ID" value="GEO20900.1"/>
    <property type="molecule type" value="Genomic_DNA"/>
</dbReference>
<feature type="transmembrane region" description="Helical" evidence="1">
    <location>
        <begin position="6"/>
        <end position="28"/>
    </location>
</feature>
<protein>
    <submittedName>
        <fullName evidence="2">Uncharacterized protein</fullName>
    </submittedName>
</protein>
<sequence>MDTTDIFLYAGYLLVIIGVILSIIMPLINSLGDPKSLLKTLVGVAVIGVVFGVAYSTANGDVAAKYMADPFNITPEGAKVVGGILLTVYALFLLAIVGIVITEINKLIK</sequence>
<dbReference type="AlphaFoldDB" id="A0A512C9P9"/>
<organism evidence="2 3">
    <name type="scientific">Cyclobacterium qasimii</name>
    <dbReference type="NCBI Taxonomy" id="1350429"/>
    <lineage>
        <taxon>Bacteria</taxon>
        <taxon>Pseudomonadati</taxon>
        <taxon>Bacteroidota</taxon>
        <taxon>Cytophagia</taxon>
        <taxon>Cytophagales</taxon>
        <taxon>Cyclobacteriaceae</taxon>
        <taxon>Cyclobacterium</taxon>
    </lineage>
</organism>
<comment type="caution">
    <text evidence="2">The sequence shown here is derived from an EMBL/GenBank/DDBJ whole genome shotgun (WGS) entry which is preliminary data.</text>
</comment>
<keyword evidence="1" id="KW-0812">Transmembrane</keyword>
<evidence type="ECO:0000313" key="3">
    <source>
        <dbReference type="Proteomes" id="UP000321301"/>
    </source>
</evidence>